<dbReference type="Gene3D" id="3.30.540.10">
    <property type="entry name" value="Fructose-1,6-Bisphosphatase, subunit A, domain 1"/>
    <property type="match status" value="1"/>
</dbReference>
<dbReference type="EMBL" id="CABFWE030000005">
    <property type="protein sequence ID" value="CAD7035187.1"/>
    <property type="molecule type" value="Genomic_DNA"/>
</dbReference>
<gene>
    <name evidence="2" type="ORF">RHAB21_02366</name>
</gene>
<evidence type="ECO:0000256" key="1">
    <source>
        <dbReference type="ARBA" id="ARBA00009759"/>
    </source>
</evidence>
<comment type="similarity">
    <text evidence="1">Belongs to the inositol monophosphatase superfamily.</text>
</comment>
<name>A0ABM8PKN3_9HYPH</name>
<dbReference type="Proteomes" id="UP000601041">
    <property type="component" value="Unassembled WGS sequence"/>
</dbReference>
<comment type="caution">
    <text evidence="2">The sequence shown here is derived from an EMBL/GenBank/DDBJ whole genome shotgun (WGS) entry which is preliminary data.</text>
</comment>
<dbReference type="PANTHER" id="PTHR20854:SF4">
    <property type="entry name" value="INOSITOL-1-MONOPHOSPHATASE-RELATED"/>
    <property type="match status" value="1"/>
</dbReference>
<dbReference type="Pfam" id="PF00459">
    <property type="entry name" value="Inositol_P"/>
    <property type="match status" value="1"/>
</dbReference>
<proteinExistence type="inferred from homology"/>
<evidence type="ECO:0000313" key="3">
    <source>
        <dbReference type="Proteomes" id="UP000601041"/>
    </source>
</evidence>
<keyword evidence="3" id="KW-1185">Reference proteome</keyword>
<evidence type="ECO:0000313" key="2">
    <source>
        <dbReference type="EMBL" id="CAD7035187.1"/>
    </source>
</evidence>
<accession>A0ABM8PKN3</accession>
<dbReference type="Gene3D" id="3.40.190.80">
    <property type="match status" value="1"/>
</dbReference>
<dbReference type="PRINTS" id="PR00377">
    <property type="entry name" value="IMPHPHTASES"/>
</dbReference>
<organism evidence="2 3">
    <name type="scientific">Pseudorhizobium halotolerans</name>
    <dbReference type="NCBI Taxonomy" id="1233081"/>
    <lineage>
        <taxon>Bacteria</taxon>
        <taxon>Pseudomonadati</taxon>
        <taxon>Pseudomonadota</taxon>
        <taxon>Alphaproteobacteria</taxon>
        <taxon>Hyphomicrobiales</taxon>
        <taxon>Rhizobiaceae</taxon>
        <taxon>Rhizobium/Agrobacterium group</taxon>
        <taxon>Pseudorhizobium</taxon>
    </lineage>
</organism>
<dbReference type="SUPFAM" id="SSF56655">
    <property type="entry name" value="Carbohydrate phosphatase"/>
    <property type="match status" value="1"/>
</dbReference>
<dbReference type="InterPro" id="IPR000760">
    <property type="entry name" value="Inositol_monophosphatase-like"/>
</dbReference>
<protein>
    <submittedName>
        <fullName evidence="2">Inositol monophosphatase</fullName>
    </submittedName>
</protein>
<reference evidence="2 3" key="1">
    <citation type="submission" date="2020-11" db="EMBL/GenBank/DDBJ databases">
        <authorList>
            <person name="Lassalle F."/>
        </authorList>
    </citation>
    <scope>NUCLEOTIDE SEQUENCE [LARGE SCALE GENOMIC DNA]</scope>
    <source>
        <strain evidence="2 3">AB21</strain>
    </source>
</reference>
<dbReference type="PANTHER" id="PTHR20854">
    <property type="entry name" value="INOSITOL MONOPHOSPHATASE"/>
    <property type="match status" value="1"/>
</dbReference>
<sequence length="304" mass="32623">MNGISLYFCGGMIVLASQTEIPIRSTAEIQLTSIIDVGALAALLQDAAIQEIRPRFRKLGAGDIRAKSEPTDLVTEADEAAERHLRRAIASLAPDALFVGEESVAADPTILHKLADADLAVVVDPIDGTFNFASGIPAFGVMASVVWKGETVAGIIYDPMGDDWAIAEKGSGAYLRRPDGEATRLAAADPAPIEAMVGMASAGYFYGEVRERVLGNLAKVRFVASYRCAAHEYRTFSGGHVHFAMYNRLMPWDHLAGTLIAQEAGGHVARFDGSAYLPHHVDGGLLVATDEDSWQMLRREILGV</sequence>